<comment type="caution">
    <text evidence="2">The sequence shown here is derived from an EMBL/GenBank/DDBJ whole genome shotgun (WGS) entry which is preliminary data.</text>
</comment>
<reference evidence="2 3" key="2">
    <citation type="journal article" date="2016" name="Genome Announc.">
        <title>Draft Genome Sequences of Streptomyces scabiei S58, Streptomyces turgidiscabies T45, and Streptomyces acidiscabies a10, the Pathogens of Potato Common Scab, Isolated in Japan.</title>
        <authorList>
            <person name="Tomihama T."/>
            <person name="Nishi Y."/>
            <person name="Sakai M."/>
            <person name="Ikenaga M."/>
            <person name="Okubo T."/>
            <person name="Ikeda S."/>
        </authorList>
    </citation>
    <scope>NUCLEOTIDE SEQUENCE [LARGE SCALE GENOMIC DNA]</scope>
    <source>
        <strain evidence="2 3">S58</strain>
    </source>
</reference>
<dbReference type="Pfam" id="PF13454">
    <property type="entry name" value="NAD_binding_9"/>
    <property type="match status" value="1"/>
</dbReference>
<dbReference type="RefSeq" id="WP_059079679.1">
    <property type="nucleotide sequence ID" value="NZ_BCMM01000008.1"/>
</dbReference>
<dbReference type="InterPro" id="IPR038732">
    <property type="entry name" value="HpyO/CreE_NAD-binding"/>
</dbReference>
<evidence type="ECO:0000259" key="1">
    <source>
        <dbReference type="Pfam" id="PF13454"/>
    </source>
</evidence>
<dbReference type="EMBL" id="BCMM01000008">
    <property type="protein sequence ID" value="GAQ61808.1"/>
    <property type="molecule type" value="Genomic_DNA"/>
</dbReference>
<dbReference type="InterPro" id="IPR052189">
    <property type="entry name" value="L-asp_N-monooxygenase_NS-form"/>
</dbReference>
<evidence type="ECO:0000313" key="3">
    <source>
        <dbReference type="Proteomes" id="UP000067448"/>
    </source>
</evidence>
<dbReference type="Proteomes" id="UP000067448">
    <property type="component" value="Unassembled WGS sequence"/>
</dbReference>
<reference evidence="3" key="1">
    <citation type="submission" date="2015-11" db="EMBL/GenBank/DDBJ databases">
        <authorList>
            <consortium name="Cross-ministerial Strategic Innovation Promotion Program (SIP) consortium"/>
            <person name="Tomihama T."/>
            <person name="Ikenaga M."/>
            <person name="Sakai M."/>
            <person name="Okubo T."/>
            <person name="Ikeda S."/>
        </authorList>
    </citation>
    <scope>NUCLEOTIDE SEQUENCE [LARGE SCALE GENOMIC DNA]</scope>
    <source>
        <strain evidence="3">S58</strain>
    </source>
</reference>
<dbReference type="PANTHER" id="PTHR40254">
    <property type="entry name" value="BLR0577 PROTEIN"/>
    <property type="match status" value="1"/>
</dbReference>
<gene>
    <name evidence="2" type="ORF">SsS58_02162</name>
</gene>
<sequence>MAGNRKSSVTPRLAFVGAGPRSTGILERMAANFDDLWPGGSLRVDVVDPFPPGGGRVWRPDQAPHMLMNSRARNVTMFTDDSVECAGPITPGPTLSEWAVPHGEREILAADLVAEARSLTPDSFPSRRFAGEYLAWCFRRARASLPPGVEVRDHRATVIALSERDDGRQCLTLSDGGTVVADVVVLAQGNLDGSMDGVQRRYASFADRHGGAYLPPSCTADVDLSAFLPGADVIVAGFGLAFIDLMSLLTEGRGGRFVRQADGELGYEPSGAEPVLWVGSRRGVPHLPKTGLPQLGPVPGAVRFATVEAFKSALAERTPDPGRPPGSPAAADGWSLTAKEFGWGYYQELFTRHPDRTTTAWADFAQAYEGLDWDSSELRALVHQSVRAPDRLDLDRLLRPLTGRRFRSASELDSWMRRYVRETVDRVTLPSHSAWAGAAGALFEAGNQLAELLVSDGGALTPDALSAIDRISEFNSFFSSGPPPFRLEQLVALSRAGLVRFLGADIRVHTDETAGVFVATSGSLTTEHRARFFIEARLAAPDVFGGNDPVLGNLIATGRATARGSADAENVFRLVAQDGDYRVTSPSGQPHLRLYALGAFATGGSLGSFSVPGTNSPFFRQNDAMGRRLIRQLRALA</sequence>
<feature type="domain" description="FAD-dependent urate hydroxylase HpyO/Asp monooxygenase CreE-like FAD/NAD(P)-binding" evidence="1">
    <location>
        <begin position="14"/>
        <end position="190"/>
    </location>
</feature>
<dbReference type="InterPro" id="IPR036188">
    <property type="entry name" value="FAD/NAD-bd_sf"/>
</dbReference>
<dbReference type="SUPFAM" id="SSF51905">
    <property type="entry name" value="FAD/NAD(P)-binding domain"/>
    <property type="match status" value="1"/>
</dbReference>
<organism evidence="2 3">
    <name type="scientific">Streptomyces scabiei</name>
    <dbReference type="NCBI Taxonomy" id="1930"/>
    <lineage>
        <taxon>Bacteria</taxon>
        <taxon>Bacillati</taxon>
        <taxon>Actinomycetota</taxon>
        <taxon>Actinomycetes</taxon>
        <taxon>Kitasatosporales</taxon>
        <taxon>Streptomycetaceae</taxon>
        <taxon>Streptomyces</taxon>
    </lineage>
</organism>
<protein>
    <recommendedName>
        <fullName evidence="1">FAD-dependent urate hydroxylase HpyO/Asp monooxygenase CreE-like FAD/NAD(P)-binding domain-containing protein</fullName>
    </recommendedName>
</protein>
<accession>A0A124C3N0</accession>
<name>A0A124C3N0_STRSC</name>
<dbReference type="OrthoDB" id="3653265at2"/>
<reference evidence="3" key="3">
    <citation type="submission" date="2016-02" db="EMBL/GenBank/DDBJ databases">
        <title>Draft genome of pathogenic Streptomyces sp. in Japan.</title>
        <authorList>
            <person name="Tomihama T."/>
            <person name="Ikenaga M."/>
            <person name="Sakai M."/>
            <person name="Okubo T."/>
            <person name="Ikeda S."/>
        </authorList>
    </citation>
    <scope>NUCLEOTIDE SEQUENCE [LARGE SCALE GENOMIC DNA]</scope>
    <source>
        <strain evidence="3">S58</strain>
    </source>
</reference>
<proteinExistence type="predicted"/>
<evidence type="ECO:0000313" key="2">
    <source>
        <dbReference type="EMBL" id="GAQ61808.1"/>
    </source>
</evidence>
<dbReference type="AlphaFoldDB" id="A0A124C3N0"/>
<dbReference type="PANTHER" id="PTHR40254:SF1">
    <property type="entry name" value="BLR0577 PROTEIN"/>
    <property type="match status" value="1"/>
</dbReference>